<name>A0A4Y3RVL0_9ACTN</name>
<dbReference type="RefSeq" id="WP_141302320.1">
    <property type="nucleotide sequence ID" value="NZ_BJMN01000066.1"/>
</dbReference>
<dbReference type="Proteomes" id="UP000315226">
    <property type="component" value="Unassembled WGS sequence"/>
</dbReference>
<evidence type="ECO:0000313" key="2">
    <source>
        <dbReference type="EMBL" id="GEB61746.1"/>
    </source>
</evidence>
<keyword evidence="1" id="KW-0812">Transmembrane</keyword>
<feature type="transmembrane region" description="Helical" evidence="1">
    <location>
        <begin position="94"/>
        <end position="112"/>
    </location>
</feature>
<feature type="transmembrane region" description="Helical" evidence="1">
    <location>
        <begin position="118"/>
        <end position="137"/>
    </location>
</feature>
<organism evidence="2 3">
    <name type="scientific">Streptomyces gardneri</name>
    <dbReference type="NCBI Taxonomy" id="66892"/>
    <lineage>
        <taxon>Bacteria</taxon>
        <taxon>Bacillati</taxon>
        <taxon>Actinomycetota</taxon>
        <taxon>Actinomycetes</taxon>
        <taxon>Kitasatosporales</taxon>
        <taxon>Streptomycetaceae</taxon>
        <taxon>Streptomyces</taxon>
    </lineage>
</organism>
<gene>
    <name evidence="2" type="ORF">SGA01_73510</name>
</gene>
<feature type="transmembrane region" description="Helical" evidence="1">
    <location>
        <begin position="20"/>
        <end position="42"/>
    </location>
</feature>
<accession>A0A4Y3RVL0</accession>
<evidence type="ECO:0008006" key="4">
    <source>
        <dbReference type="Google" id="ProtNLM"/>
    </source>
</evidence>
<reference evidence="2 3" key="1">
    <citation type="submission" date="2019-06" db="EMBL/GenBank/DDBJ databases">
        <title>Whole genome shotgun sequence of Streptomyces gardneri NBRC 12865.</title>
        <authorList>
            <person name="Hosoyama A."/>
            <person name="Uohara A."/>
            <person name="Ohji S."/>
            <person name="Ichikawa N."/>
        </authorList>
    </citation>
    <scope>NUCLEOTIDE SEQUENCE [LARGE SCALE GENOMIC DNA]</scope>
    <source>
        <strain evidence="2 3">NBRC 12865</strain>
    </source>
</reference>
<keyword evidence="1" id="KW-0472">Membrane</keyword>
<sequence length="172" mass="17677">MNCLFPWLRSDRPRRSVSRADYAGAVYGSLLASSVIATASAVGDFPRIQVVVLLLVTGVVFWAAHVYASLAGARLVGQPVGWAEVRGAARHESLIVQATVLPAMALAVSPLLGLEVKGAGWLALAVAVAQQVAWALLGALKAGASRSQAAVEGTVNLTFGLVIVAAKAALGH</sequence>
<protein>
    <recommendedName>
        <fullName evidence="4">Integral membrane protein</fullName>
    </recommendedName>
</protein>
<dbReference type="EMBL" id="BJMN01000066">
    <property type="protein sequence ID" value="GEB61746.1"/>
    <property type="molecule type" value="Genomic_DNA"/>
</dbReference>
<evidence type="ECO:0000313" key="3">
    <source>
        <dbReference type="Proteomes" id="UP000315226"/>
    </source>
</evidence>
<feature type="transmembrane region" description="Helical" evidence="1">
    <location>
        <begin position="48"/>
        <end position="73"/>
    </location>
</feature>
<proteinExistence type="predicted"/>
<dbReference type="AlphaFoldDB" id="A0A4Y3RVL0"/>
<evidence type="ECO:0000256" key="1">
    <source>
        <dbReference type="SAM" id="Phobius"/>
    </source>
</evidence>
<keyword evidence="3" id="KW-1185">Reference proteome</keyword>
<dbReference type="OrthoDB" id="3828063at2"/>
<keyword evidence="1" id="KW-1133">Transmembrane helix</keyword>
<comment type="caution">
    <text evidence="2">The sequence shown here is derived from an EMBL/GenBank/DDBJ whole genome shotgun (WGS) entry which is preliminary data.</text>
</comment>